<dbReference type="Pfam" id="PF18728">
    <property type="entry name" value="HEPN_AbiV"/>
    <property type="match status" value="1"/>
</dbReference>
<dbReference type="AlphaFoldDB" id="S0AP62"/>
<organism evidence="1 2">
    <name type="scientific">Ferroplasma acidarmanus Fer1</name>
    <dbReference type="NCBI Taxonomy" id="333146"/>
    <lineage>
        <taxon>Archaea</taxon>
        <taxon>Methanobacteriati</taxon>
        <taxon>Thermoplasmatota</taxon>
        <taxon>Thermoplasmata</taxon>
        <taxon>Thermoplasmatales</taxon>
        <taxon>Ferroplasmaceae</taxon>
        <taxon>Ferroplasma</taxon>
    </lineage>
</organism>
<keyword evidence="2" id="KW-1185">Reference proteome</keyword>
<gene>
    <name evidence="1" type="ORF">FACI_IFERC00001G0582</name>
</gene>
<dbReference type="KEGG" id="fac:FACI_IFERC01G0582"/>
<dbReference type="NCBIfam" id="TIGR04498">
    <property type="entry name" value="AbiV_defense"/>
    <property type="match status" value="1"/>
</dbReference>
<proteinExistence type="predicted"/>
<evidence type="ECO:0000313" key="2">
    <source>
        <dbReference type="Proteomes" id="UP000014660"/>
    </source>
</evidence>
<dbReference type="HOGENOM" id="CLU_1127143_0_0_2"/>
<dbReference type="InterPro" id="IPR030987">
    <property type="entry name" value="AbiV"/>
</dbReference>
<name>S0AP62_FERAC</name>
<sequence>MGMSNNKDLKDVKKHEFTENDCKICMRNAERLLDDALNNDISIQTRTALMELSFEETAKSIFLFDYKRSDDHGQSLVGGNVEETLIKIFQSHRIKIEIMKNLLDDGSKKILTLDLNEYSSYIGGIIQDGMFGEKRDSRRIKISNERKIYSSEELSNSVKKMAKDIIDTMSSQNIKYYNDLKNESLYVGLDASTGLLQSPPVPKNKKIVGYIAFFIITQLIYQWDDFGEKKKVKNLLEKYKNHLGEYIQL</sequence>
<evidence type="ECO:0000313" key="1">
    <source>
        <dbReference type="EMBL" id="AGO60562.1"/>
    </source>
</evidence>
<dbReference type="EMBL" id="CP004145">
    <property type="protein sequence ID" value="AGO60562.1"/>
    <property type="molecule type" value="Genomic_DNA"/>
</dbReference>
<reference evidence="1 2" key="1">
    <citation type="journal article" date="2007" name="Proc. Natl. Acad. Sci. U.S.A.">
        <title>Genome dynamics in a natural archaeal population.</title>
        <authorList>
            <person name="Allen E.E."/>
            <person name="Tyson G.W."/>
            <person name="Whitaker R.J."/>
            <person name="Detter J.C."/>
            <person name="Richardson P.M."/>
            <person name="Banfield J.F."/>
        </authorList>
    </citation>
    <scope>NUCLEOTIDE SEQUENCE [LARGE SCALE GENOMIC DNA]</scope>
    <source>
        <strain evidence="2">fer1</strain>
    </source>
</reference>
<accession>S0AP62</accession>
<dbReference type="Proteomes" id="UP000014660">
    <property type="component" value="Chromosome"/>
</dbReference>
<protein>
    <submittedName>
        <fullName evidence="1">Uncharacterized protein</fullName>
    </submittedName>
</protein>